<keyword evidence="3" id="KW-1185">Reference proteome</keyword>
<evidence type="ECO:0000313" key="3">
    <source>
        <dbReference type="Proteomes" id="UP000005408"/>
    </source>
</evidence>
<dbReference type="Proteomes" id="UP000005408">
    <property type="component" value="Unassembled WGS sequence"/>
</dbReference>
<dbReference type="Gene3D" id="2.60.40.150">
    <property type="entry name" value="C2 domain"/>
    <property type="match status" value="1"/>
</dbReference>
<dbReference type="EnsemblMetazoa" id="G19396.1">
    <property type="protein sequence ID" value="G19396.1:cds"/>
    <property type="gene ID" value="G19396"/>
</dbReference>
<name>A0A8W8JMM0_MAGGI</name>
<organism evidence="2 3">
    <name type="scientific">Magallana gigas</name>
    <name type="common">Pacific oyster</name>
    <name type="synonym">Crassostrea gigas</name>
    <dbReference type="NCBI Taxonomy" id="29159"/>
    <lineage>
        <taxon>Eukaryota</taxon>
        <taxon>Metazoa</taxon>
        <taxon>Spiralia</taxon>
        <taxon>Lophotrochozoa</taxon>
        <taxon>Mollusca</taxon>
        <taxon>Bivalvia</taxon>
        <taxon>Autobranchia</taxon>
        <taxon>Pteriomorphia</taxon>
        <taxon>Ostreida</taxon>
        <taxon>Ostreoidea</taxon>
        <taxon>Ostreidae</taxon>
        <taxon>Magallana</taxon>
    </lineage>
</organism>
<evidence type="ECO:0000256" key="1">
    <source>
        <dbReference type="SAM" id="MobiDB-lite"/>
    </source>
</evidence>
<feature type="region of interest" description="Disordered" evidence="1">
    <location>
        <begin position="90"/>
        <end position="113"/>
    </location>
</feature>
<proteinExistence type="predicted"/>
<sequence>MKYSFQGEVNKVIWLGTIKESQPVHCPYYNDVKGWPWGKITLKFVAPEPGLHTFAVCLRSDCYIDFDQTIYFNLDVKETNVTGEQLQFDFTDNEDDTHSDEDSESDCWTDVTD</sequence>
<feature type="compositionally biased region" description="Acidic residues" evidence="1">
    <location>
        <begin position="91"/>
        <end position="113"/>
    </location>
</feature>
<dbReference type="SUPFAM" id="SSF81296">
    <property type="entry name" value="E set domains"/>
    <property type="match status" value="1"/>
</dbReference>
<dbReference type="InterPro" id="IPR014756">
    <property type="entry name" value="Ig_E-set"/>
</dbReference>
<evidence type="ECO:0000313" key="2">
    <source>
        <dbReference type="EnsemblMetazoa" id="G19396.1:cds"/>
    </source>
</evidence>
<protein>
    <submittedName>
        <fullName evidence="2">Uncharacterized protein</fullName>
    </submittedName>
</protein>
<dbReference type="InterPro" id="IPR035892">
    <property type="entry name" value="C2_domain_sf"/>
</dbReference>
<reference evidence="2" key="1">
    <citation type="submission" date="2022-08" db="UniProtKB">
        <authorList>
            <consortium name="EnsemblMetazoa"/>
        </authorList>
    </citation>
    <scope>IDENTIFICATION</scope>
    <source>
        <strain evidence="2">05x7-T-G4-1.051#20</strain>
    </source>
</reference>
<dbReference type="AlphaFoldDB" id="A0A8W8JMM0"/>
<accession>A0A8W8JMM0</accession>